<keyword evidence="9" id="KW-0675">Receptor</keyword>
<dbReference type="Gene3D" id="2.70.130.10">
    <property type="entry name" value="Mannose-6-phosphate receptor binding domain"/>
    <property type="match status" value="1"/>
</dbReference>
<dbReference type="GO" id="GO:0005802">
    <property type="term" value="C:trans-Golgi network"/>
    <property type="evidence" value="ECO:0007669"/>
    <property type="project" value="TreeGrafter"/>
</dbReference>
<evidence type="ECO:0000256" key="3">
    <source>
        <dbReference type="ARBA" id="ARBA00022692"/>
    </source>
</evidence>
<protein>
    <submittedName>
        <fullName evidence="9">Putative cation-dependent mannose-6-phosphate receptor-like</fullName>
    </submittedName>
</protein>
<dbReference type="GO" id="GO:0010008">
    <property type="term" value="C:endosome membrane"/>
    <property type="evidence" value="ECO:0007669"/>
    <property type="project" value="UniProtKB-SubCell"/>
</dbReference>
<dbReference type="SUPFAM" id="SSF50911">
    <property type="entry name" value="Mannose 6-phosphate receptor domain"/>
    <property type="match status" value="1"/>
</dbReference>
<organism evidence="9 10">
    <name type="scientific">Stichopus japonicus</name>
    <name type="common">Sea cucumber</name>
    <dbReference type="NCBI Taxonomy" id="307972"/>
    <lineage>
        <taxon>Eukaryota</taxon>
        <taxon>Metazoa</taxon>
        <taxon>Echinodermata</taxon>
        <taxon>Eleutherozoa</taxon>
        <taxon>Echinozoa</taxon>
        <taxon>Holothuroidea</taxon>
        <taxon>Aspidochirotacea</taxon>
        <taxon>Aspidochirotida</taxon>
        <taxon>Stichopodidae</taxon>
        <taxon>Apostichopus</taxon>
    </lineage>
</organism>
<dbReference type="EMBL" id="MRZV01001059">
    <property type="protein sequence ID" value="PIK41042.1"/>
    <property type="molecule type" value="Genomic_DNA"/>
</dbReference>
<dbReference type="GO" id="GO:0005537">
    <property type="term" value="F:D-mannose binding"/>
    <property type="evidence" value="ECO:0007669"/>
    <property type="project" value="InterPro"/>
</dbReference>
<keyword evidence="4" id="KW-0732">Signal</keyword>
<feature type="domain" description="MRH" evidence="8">
    <location>
        <begin position="21"/>
        <end position="163"/>
    </location>
</feature>
<dbReference type="PROSITE" id="PS51914">
    <property type="entry name" value="MRH"/>
    <property type="match status" value="1"/>
</dbReference>
<proteinExistence type="predicted"/>
<evidence type="ECO:0000313" key="10">
    <source>
        <dbReference type="Proteomes" id="UP000230750"/>
    </source>
</evidence>
<dbReference type="OrthoDB" id="29460at2759"/>
<evidence type="ECO:0000256" key="5">
    <source>
        <dbReference type="ARBA" id="ARBA00022989"/>
    </source>
</evidence>
<dbReference type="GO" id="GO:0038023">
    <property type="term" value="F:signaling receptor activity"/>
    <property type="evidence" value="ECO:0007669"/>
    <property type="project" value="InterPro"/>
</dbReference>
<comment type="caution">
    <text evidence="9">The sequence shown here is derived from an EMBL/GenBank/DDBJ whole genome shotgun (WGS) entry which is preliminary data.</text>
</comment>
<dbReference type="PANTHER" id="PTHR15071">
    <property type="entry name" value="MANNOSE-6-PHOSPHATE RECEPTOR FAMILY MEMBER"/>
    <property type="match status" value="1"/>
</dbReference>
<name>A0A2G8JZ74_STIJA</name>
<evidence type="ECO:0000256" key="1">
    <source>
        <dbReference type="ARBA" id="ARBA00004308"/>
    </source>
</evidence>
<evidence type="ECO:0000256" key="2">
    <source>
        <dbReference type="ARBA" id="ARBA00022448"/>
    </source>
</evidence>
<keyword evidence="3" id="KW-0812">Transmembrane</keyword>
<dbReference type="Proteomes" id="UP000230750">
    <property type="component" value="Unassembled WGS sequence"/>
</dbReference>
<reference evidence="9 10" key="1">
    <citation type="journal article" date="2017" name="PLoS Biol.">
        <title>The sea cucumber genome provides insights into morphological evolution and visceral regeneration.</title>
        <authorList>
            <person name="Zhang X."/>
            <person name="Sun L."/>
            <person name="Yuan J."/>
            <person name="Sun Y."/>
            <person name="Gao Y."/>
            <person name="Zhang L."/>
            <person name="Li S."/>
            <person name="Dai H."/>
            <person name="Hamel J.F."/>
            <person name="Liu C."/>
            <person name="Yu Y."/>
            <person name="Liu S."/>
            <person name="Lin W."/>
            <person name="Guo K."/>
            <person name="Jin S."/>
            <person name="Xu P."/>
            <person name="Storey K.B."/>
            <person name="Huan P."/>
            <person name="Zhang T."/>
            <person name="Zhou Y."/>
            <person name="Zhang J."/>
            <person name="Lin C."/>
            <person name="Li X."/>
            <person name="Xing L."/>
            <person name="Huo D."/>
            <person name="Sun M."/>
            <person name="Wang L."/>
            <person name="Mercier A."/>
            <person name="Li F."/>
            <person name="Yang H."/>
            <person name="Xiang J."/>
        </authorList>
    </citation>
    <scope>NUCLEOTIDE SEQUENCE [LARGE SCALE GENOMIC DNA]</scope>
    <source>
        <strain evidence="9">Shaxun</strain>
        <tissue evidence="9">Muscle</tissue>
    </source>
</reference>
<dbReference type="GO" id="GO:0000139">
    <property type="term" value="C:Golgi membrane"/>
    <property type="evidence" value="ECO:0007669"/>
    <property type="project" value="UniProtKB-SubCell"/>
</dbReference>
<dbReference type="GO" id="GO:0007041">
    <property type="term" value="P:lysosomal transport"/>
    <property type="evidence" value="ECO:0007669"/>
    <property type="project" value="InterPro"/>
</dbReference>
<dbReference type="AlphaFoldDB" id="A0A2G8JZ74"/>
<sequence length="179" mass="19717">MTVFTGFSSSRAASGDCVKVSNCKCQYQDDQSVIDLGSIGKRNDFAFPYQKSQDTLSSYEYAYNPCYPVTDTDQCKDVAACQKDTNDHFQIGDASSADFQRAGGFSDDITLRYTSIDHLGNNKLVIVKLICDQTAKTPQLEIISESPTSTYNMELTSECCCPDGCADRPPPRTPEHRGD</sequence>
<keyword evidence="2" id="KW-0813">Transport</keyword>
<keyword evidence="6" id="KW-0472">Membrane</keyword>
<dbReference type="Pfam" id="PF00878">
    <property type="entry name" value="CIMR"/>
    <property type="match status" value="1"/>
</dbReference>
<evidence type="ECO:0000313" key="9">
    <source>
        <dbReference type="EMBL" id="PIK41042.1"/>
    </source>
</evidence>
<comment type="subcellular location">
    <subcellularLocation>
        <location evidence="1">Endomembrane system</location>
    </subcellularLocation>
</comment>
<keyword evidence="7" id="KW-1015">Disulfide bond</keyword>
<dbReference type="InterPro" id="IPR000479">
    <property type="entry name" value="CIMR_rpt"/>
</dbReference>
<gene>
    <name evidence="9" type="ORF">BSL78_22115</name>
</gene>
<keyword evidence="5" id="KW-1133">Transmembrane helix</keyword>
<evidence type="ECO:0000259" key="8">
    <source>
        <dbReference type="PROSITE" id="PS51914"/>
    </source>
</evidence>
<dbReference type="InterPro" id="IPR009011">
    <property type="entry name" value="Man6P_isomerase_rcpt-bd_dom_sf"/>
</dbReference>
<evidence type="ECO:0000256" key="6">
    <source>
        <dbReference type="ARBA" id="ARBA00023136"/>
    </source>
</evidence>
<keyword evidence="10" id="KW-1185">Reference proteome</keyword>
<evidence type="ECO:0000256" key="4">
    <source>
        <dbReference type="ARBA" id="ARBA00022729"/>
    </source>
</evidence>
<evidence type="ECO:0000256" key="7">
    <source>
        <dbReference type="ARBA" id="ARBA00023157"/>
    </source>
</evidence>
<dbReference type="PANTHER" id="PTHR15071:SF0">
    <property type="entry name" value="MANNOSE 6-PHOSPHATE RECEPTOR-LIKE PROTEIN 1"/>
    <property type="match status" value="1"/>
</dbReference>
<accession>A0A2G8JZ74</accession>
<dbReference type="InterPro" id="IPR044865">
    <property type="entry name" value="MRH_dom"/>
</dbReference>